<comment type="caution">
    <text evidence="1">The sequence shown here is derived from an EMBL/GenBank/DDBJ whole genome shotgun (WGS) entry which is preliminary data.</text>
</comment>
<reference evidence="1 2" key="2">
    <citation type="journal article" date="2022" name="Mol. Ecol. Resour.">
        <title>The genomes of chicory, endive, great burdock and yacon provide insights into Asteraceae paleo-polyploidization history and plant inulin production.</title>
        <authorList>
            <person name="Fan W."/>
            <person name="Wang S."/>
            <person name="Wang H."/>
            <person name="Wang A."/>
            <person name="Jiang F."/>
            <person name="Liu H."/>
            <person name="Zhao H."/>
            <person name="Xu D."/>
            <person name="Zhang Y."/>
        </authorList>
    </citation>
    <scope>NUCLEOTIDE SEQUENCE [LARGE SCALE GENOMIC DNA]</scope>
    <source>
        <strain evidence="2">cv. Yunnan</strain>
        <tissue evidence="1">Leaves</tissue>
    </source>
</reference>
<protein>
    <submittedName>
        <fullName evidence="1">Uncharacterized protein</fullName>
    </submittedName>
</protein>
<evidence type="ECO:0000313" key="2">
    <source>
        <dbReference type="Proteomes" id="UP001056120"/>
    </source>
</evidence>
<sequence>METNHIMVSLYIIFIFLLSFLSETNSAIVKNLPGFHGDFPFTLETGYVGVGAENEVQVFYYFVESQRDPLHDPLLLYLTGGPGTTGLYPLLFQIGPLSANIDNSSFEKLALELNPNSWAKMANIILVDLPVGTGFSYATTYEASKSGDSVTAQHAYKFLVKWLEEHPTFLNNPLYIAGISYMGILVPVVTLEVYKGNERGDQPKLNIKGCLIVSPLTDKFGDYNSRFEFSHRLTLISDDIYESARETCRGNYVEKDLKNPKCLNSLQRADECTSRINEGNILYPYCYEVDPDPTCLESSKIYLQYFGNDKEVQKSLHIREGTVEMFEMTNQTIHYDLNKKDTECYSYDIFSAISYHQLLASRNCQVLIVSGDHDFTFPFVGAKQWITSLNLPIESQWNPWFVNKQVGGYRTKYAKNGYSLTHATVLGAGHSIALYKPEELWVFVDGWLANHSYLSDS</sequence>
<dbReference type="EMBL" id="CM042035">
    <property type="protein sequence ID" value="KAI3754306.1"/>
    <property type="molecule type" value="Genomic_DNA"/>
</dbReference>
<proteinExistence type="predicted"/>
<reference evidence="2" key="1">
    <citation type="journal article" date="2022" name="Mol. Ecol. Resour.">
        <title>The genomes of chicory, endive, great burdock and yacon provide insights into Asteraceae palaeo-polyploidization history and plant inulin production.</title>
        <authorList>
            <person name="Fan W."/>
            <person name="Wang S."/>
            <person name="Wang H."/>
            <person name="Wang A."/>
            <person name="Jiang F."/>
            <person name="Liu H."/>
            <person name="Zhao H."/>
            <person name="Xu D."/>
            <person name="Zhang Y."/>
        </authorList>
    </citation>
    <scope>NUCLEOTIDE SEQUENCE [LARGE SCALE GENOMIC DNA]</scope>
    <source>
        <strain evidence="2">cv. Yunnan</strain>
    </source>
</reference>
<accession>A0ACB9E6A6</accession>
<keyword evidence="2" id="KW-1185">Reference proteome</keyword>
<gene>
    <name evidence="1" type="ORF">L1987_54088</name>
</gene>
<organism evidence="1 2">
    <name type="scientific">Smallanthus sonchifolius</name>
    <dbReference type="NCBI Taxonomy" id="185202"/>
    <lineage>
        <taxon>Eukaryota</taxon>
        <taxon>Viridiplantae</taxon>
        <taxon>Streptophyta</taxon>
        <taxon>Embryophyta</taxon>
        <taxon>Tracheophyta</taxon>
        <taxon>Spermatophyta</taxon>
        <taxon>Magnoliopsida</taxon>
        <taxon>eudicotyledons</taxon>
        <taxon>Gunneridae</taxon>
        <taxon>Pentapetalae</taxon>
        <taxon>asterids</taxon>
        <taxon>campanulids</taxon>
        <taxon>Asterales</taxon>
        <taxon>Asteraceae</taxon>
        <taxon>Asteroideae</taxon>
        <taxon>Heliantheae alliance</taxon>
        <taxon>Millerieae</taxon>
        <taxon>Smallanthus</taxon>
    </lineage>
</organism>
<evidence type="ECO:0000313" key="1">
    <source>
        <dbReference type="EMBL" id="KAI3754306.1"/>
    </source>
</evidence>
<name>A0ACB9E6A6_9ASTR</name>
<dbReference type="Proteomes" id="UP001056120">
    <property type="component" value="Linkage Group LG18"/>
</dbReference>